<feature type="compositionally biased region" description="Acidic residues" evidence="1">
    <location>
        <begin position="99"/>
        <end position="108"/>
    </location>
</feature>
<feature type="region of interest" description="Disordered" evidence="1">
    <location>
        <begin position="33"/>
        <end position="135"/>
    </location>
</feature>
<keyword evidence="4" id="KW-1185">Reference proteome</keyword>
<evidence type="ECO:0000313" key="4">
    <source>
        <dbReference type="Proteomes" id="UP001292094"/>
    </source>
</evidence>
<accession>A0AAE1U0R1</accession>
<evidence type="ECO:0000256" key="2">
    <source>
        <dbReference type="SAM" id="SignalP"/>
    </source>
</evidence>
<sequence length="334" mass="39485">MVLFCLLTLVLGVTTTTLEGTLQQRQVQHDNINKQQQQQERQEELVGWERKEEEEKEEEKKQDKESEVEIIYEEKVKQERDKKNRDHEHKEKEKKEEETKNEEEEEIQEDKKRKEEEEKEKEEGEEEETVVPDPTTHLYYEEVDGDEVVREYLLLEVHPRTALLCPKGFAISKIKMVLRAGKEFRERDPTLAIPFSHWLVRRGINKGDHDDDDDDEREKEDSQRVQTKCDTLSRCLGYQACLFNFGIEFCHQDPLPGQRKNLHVMLTCLRDARLLAEMEAVQYDPEYVLKIDRRANYVLHLTYISRLEEGVTDYSLTEVEGRETEEGGGVQCKV</sequence>
<protein>
    <submittedName>
        <fullName evidence="3">Uncharacterized protein</fullName>
    </submittedName>
</protein>
<feature type="compositionally biased region" description="Acidic residues" evidence="1">
    <location>
        <begin position="117"/>
        <end position="130"/>
    </location>
</feature>
<evidence type="ECO:0000256" key="1">
    <source>
        <dbReference type="SAM" id="MobiDB-lite"/>
    </source>
</evidence>
<dbReference type="AlphaFoldDB" id="A0AAE1U0R1"/>
<comment type="caution">
    <text evidence="3">The sequence shown here is derived from an EMBL/GenBank/DDBJ whole genome shotgun (WGS) entry which is preliminary data.</text>
</comment>
<feature type="compositionally biased region" description="Basic and acidic residues" evidence="1">
    <location>
        <begin position="40"/>
        <end position="98"/>
    </location>
</feature>
<keyword evidence="2" id="KW-0732">Signal</keyword>
<feature type="signal peptide" evidence="2">
    <location>
        <begin position="1"/>
        <end position="15"/>
    </location>
</feature>
<feature type="chain" id="PRO_5041913046" evidence="2">
    <location>
        <begin position="16"/>
        <end position="334"/>
    </location>
</feature>
<dbReference type="Proteomes" id="UP001292094">
    <property type="component" value="Unassembled WGS sequence"/>
</dbReference>
<proteinExistence type="predicted"/>
<name>A0AAE1U0R1_9EUCA</name>
<dbReference type="EMBL" id="JAWZYT010002234">
    <property type="protein sequence ID" value="KAK4305778.1"/>
    <property type="molecule type" value="Genomic_DNA"/>
</dbReference>
<evidence type="ECO:0000313" key="3">
    <source>
        <dbReference type="EMBL" id="KAK4305778.1"/>
    </source>
</evidence>
<organism evidence="3 4">
    <name type="scientific">Petrolisthes manimaculis</name>
    <dbReference type="NCBI Taxonomy" id="1843537"/>
    <lineage>
        <taxon>Eukaryota</taxon>
        <taxon>Metazoa</taxon>
        <taxon>Ecdysozoa</taxon>
        <taxon>Arthropoda</taxon>
        <taxon>Crustacea</taxon>
        <taxon>Multicrustacea</taxon>
        <taxon>Malacostraca</taxon>
        <taxon>Eumalacostraca</taxon>
        <taxon>Eucarida</taxon>
        <taxon>Decapoda</taxon>
        <taxon>Pleocyemata</taxon>
        <taxon>Anomura</taxon>
        <taxon>Galatheoidea</taxon>
        <taxon>Porcellanidae</taxon>
        <taxon>Petrolisthes</taxon>
    </lineage>
</organism>
<gene>
    <name evidence="3" type="ORF">Pmani_022347</name>
</gene>
<reference evidence="3" key="1">
    <citation type="submission" date="2023-11" db="EMBL/GenBank/DDBJ databases">
        <title>Genome assemblies of two species of porcelain crab, Petrolisthes cinctipes and Petrolisthes manimaculis (Anomura: Porcellanidae).</title>
        <authorList>
            <person name="Angst P."/>
        </authorList>
    </citation>
    <scope>NUCLEOTIDE SEQUENCE</scope>
    <source>
        <strain evidence="3">PB745_02</strain>
        <tissue evidence="3">Gill</tissue>
    </source>
</reference>